<dbReference type="AlphaFoldDB" id="A0A432XRY5"/>
<dbReference type="GO" id="GO:0006260">
    <property type="term" value="P:DNA replication"/>
    <property type="evidence" value="ECO:0007669"/>
    <property type="project" value="UniProtKB-UniRule"/>
</dbReference>
<keyword evidence="4 6" id="KW-0175">Coiled coil</keyword>
<dbReference type="RefSeq" id="WP_110575676.1">
    <property type="nucleotide sequence ID" value="NZ_PIPV01000010.1"/>
</dbReference>
<dbReference type="GO" id="GO:0003677">
    <property type="term" value="F:DNA binding"/>
    <property type="evidence" value="ECO:0007669"/>
    <property type="project" value="UniProtKB-UniRule"/>
</dbReference>
<feature type="compositionally biased region" description="Basic and acidic residues" evidence="7">
    <location>
        <begin position="381"/>
        <end position="401"/>
    </location>
</feature>
<name>A0A432XRY5_9GAMM</name>
<dbReference type="GO" id="GO:0007062">
    <property type="term" value="P:sister chromatid cohesion"/>
    <property type="evidence" value="ECO:0007669"/>
    <property type="project" value="InterPro"/>
</dbReference>
<sequence length="1161" mass="132442">MRLKHIKLAGFKSFVDATKVPFPDQMTCVVGPNGCGKSNVIDAVRWVLGESSAKNLRGDAMTDVIFNGSNARKPVSQASVELVFDNTSGRIQGEFASYKEISVKRQVNRDGQSNYFLNNSKCRRRDITDLFLGTGLGPRSYAIIEQGMISRLIESKPQELRVFIEEAAGISKYKERRKETESRMLHTRENLERISDVREELGQQLQKLQRQAAAAQRYKELKSQEREFKALLLSSRWWQLNEKQNQLREKRNQYRLELDRWQTEQTGEEKGVITLREQAEELKQRVEHAQQSVYECNHQIMRIEQAMQHQRQLEQQREARVAQLTQEREQLTEHDAEDSQRKEELAHRIAELAPELERLEAQLEIATTRHEEAREQLQQVELHEQHTQRQLREVEQQKQRNELAQQQAQQTIDHSRETLAEIAEQSEQVREQAREVGIQQQQDELGDIQQQMTQSEAELKRAAHAYEAAQQSLHNCQTQMQRLQSEQQSLQTRADVLREWLAGEDGTINEPVRQWAAERQLRTVAELLKVDPAWRDAAEAWLAPWLNSYWAEHNAEVDDLPNGAMLALPDGSVRLPSDVTGLATFVSGTVRDWPLVQRCLVGDSIAHCQQLLRQHPQAIAALTQAGDIVMHGFVQRAGEQSQSGLLHRQAELAQLEQDHHRLVAQVKEVADEHAQLVQQVEAAKQAKQIAEQTYNEQRETWVRAQQQLDNAQQQQARLDKTLQQLADKSSQVNAKLETAEQQAMICESTADELELQLEQLASELNQSQRSAVERQQRECEQQEQSVRTQLEQQRLQLTNAQEQQTQLQRMAQRQSQRLEVIADELKTLAEQNADSDEPQQAQLEDLLAQREERSEVLQGTRDALAQVEQDIHELSQGRSQLQLKIDRTQQALQGIDIEQAKLEERTQSVLEQLSQTQKTLKESLPKLHEAVDAGTSMSQLEQDYAQQLERTTQQVSRLGAINLAAIEEAETQKQRKDYLDEQYDDLSSALETLEAAIQKIDRETRQRFKTTFDAVNSDLQKLFPKVFGGGSASLELTDSDLLETGVTIMAQPPGKKNSTIHLLSGGEKALTALSLVFAIFRLNPAPFCLLDEVDAPLDDANVGRFCRLVREMSETVQFIYISHNKVAMEMATHLAGVTMQEAGVSRLVAVDIEQAVAMTEA</sequence>
<feature type="domain" description="RecF/RecN/SMC N-terminal" evidence="8">
    <location>
        <begin position="3"/>
        <end position="1145"/>
    </location>
</feature>
<comment type="subcellular location">
    <subcellularLocation>
        <location evidence="6">Cytoplasm</location>
    </subcellularLocation>
</comment>
<keyword evidence="2 6" id="KW-0547">Nucleotide-binding</keyword>
<feature type="region of interest" description="Disordered" evidence="7">
    <location>
        <begin position="317"/>
        <end position="341"/>
    </location>
</feature>
<feature type="coiled-coil region" evidence="6">
    <location>
        <begin position="976"/>
        <end position="1006"/>
    </location>
</feature>
<organism evidence="9 10">
    <name type="scientific">Idiomarina fontislapidosi</name>
    <dbReference type="NCBI Taxonomy" id="263723"/>
    <lineage>
        <taxon>Bacteria</taxon>
        <taxon>Pseudomonadati</taxon>
        <taxon>Pseudomonadota</taxon>
        <taxon>Gammaproteobacteria</taxon>
        <taxon>Alteromonadales</taxon>
        <taxon>Idiomarinaceae</taxon>
        <taxon>Idiomarina</taxon>
    </lineage>
</organism>
<proteinExistence type="inferred from homology"/>
<dbReference type="GO" id="GO:0016887">
    <property type="term" value="F:ATP hydrolysis activity"/>
    <property type="evidence" value="ECO:0007669"/>
    <property type="project" value="InterPro"/>
</dbReference>
<dbReference type="CDD" id="cd03278">
    <property type="entry name" value="ABC_SMC_barmotin"/>
    <property type="match status" value="2"/>
</dbReference>
<dbReference type="GO" id="GO:0030261">
    <property type="term" value="P:chromosome condensation"/>
    <property type="evidence" value="ECO:0007669"/>
    <property type="project" value="InterPro"/>
</dbReference>
<evidence type="ECO:0000256" key="2">
    <source>
        <dbReference type="ARBA" id="ARBA00022741"/>
    </source>
</evidence>
<evidence type="ECO:0000256" key="7">
    <source>
        <dbReference type="SAM" id="MobiDB-lite"/>
    </source>
</evidence>
<dbReference type="GO" id="GO:0007059">
    <property type="term" value="P:chromosome segregation"/>
    <property type="evidence" value="ECO:0007669"/>
    <property type="project" value="UniProtKB-UniRule"/>
</dbReference>
<protein>
    <recommendedName>
        <fullName evidence="6">Chromosome partition protein Smc</fullName>
    </recommendedName>
</protein>
<dbReference type="PANTHER" id="PTHR43977">
    <property type="entry name" value="STRUCTURAL MAINTENANCE OF CHROMOSOMES PROTEIN 3"/>
    <property type="match status" value="1"/>
</dbReference>
<dbReference type="HAMAP" id="MF_01894">
    <property type="entry name" value="Smc_prok"/>
    <property type="match status" value="1"/>
</dbReference>
<gene>
    <name evidence="6 9" type="primary">smc</name>
    <name evidence="9" type="ORF">CWE25_10770</name>
</gene>
<dbReference type="PIRSF" id="PIRSF005719">
    <property type="entry name" value="SMC"/>
    <property type="match status" value="1"/>
</dbReference>
<dbReference type="Gene3D" id="3.40.50.300">
    <property type="entry name" value="P-loop containing nucleotide triphosphate hydrolases"/>
    <property type="match status" value="2"/>
</dbReference>
<evidence type="ECO:0000256" key="3">
    <source>
        <dbReference type="ARBA" id="ARBA00022840"/>
    </source>
</evidence>
<dbReference type="InterPro" id="IPR024704">
    <property type="entry name" value="SMC"/>
</dbReference>
<accession>A0A432XRY5</accession>
<comment type="function">
    <text evidence="6">Required for chromosome condensation and partitioning.</text>
</comment>
<comment type="domain">
    <text evidence="6">Contains large globular domains required for ATP hydrolysis at each terminus and a third globular domain forming a flexible hinge near the middle of the molecule. These domains are separated by coiled-coil structures.</text>
</comment>
<dbReference type="GO" id="GO:0005524">
    <property type="term" value="F:ATP binding"/>
    <property type="evidence" value="ECO:0007669"/>
    <property type="project" value="UniProtKB-UniRule"/>
</dbReference>
<evidence type="ECO:0000313" key="10">
    <source>
        <dbReference type="Proteomes" id="UP000287330"/>
    </source>
</evidence>
<feature type="coiled-coil region" evidence="6">
    <location>
        <begin position="652"/>
        <end position="831"/>
    </location>
</feature>
<dbReference type="Pfam" id="PF02463">
    <property type="entry name" value="SMC_N"/>
    <property type="match status" value="1"/>
</dbReference>
<evidence type="ECO:0000256" key="4">
    <source>
        <dbReference type="ARBA" id="ARBA00023054"/>
    </source>
</evidence>
<keyword evidence="1 6" id="KW-0963">Cytoplasm</keyword>
<keyword evidence="3 6" id="KW-0067">ATP-binding</keyword>
<dbReference type="NCBIfam" id="TIGR02168">
    <property type="entry name" value="SMC_prok_B"/>
    <property type="match status" value="1"/>
</dbReference>
<dbReference type="SUPFAM" id="SSF52540">
    <property type="entry name" value="P-loop containing nucleoside triphosphate hydrolases"/>
    <property type="match status" value="1"/>
</dbReference>
<feature type="coiled-coil region" evidence="6">
    <location>
        <begin position="864"/>
        <end position="905"/>
    </location>
</feature>
<dbReference type="OrthoDB" id="9808768at2"/>
<dbReference type="Proteomes" id="UP000287330">
    <property type="component" value="Unassembled WGS sequence"/>
</dbReference>
<dbReference type="InterPro" id="IPR027417">
    <property type="entry name" value="P-loop_NTPase"/>
</dbReference>
<keyword evidence="10" id="KW-1185">Reference proteome</keyword>
<evidence type="ECO:0000259" key="8">
    <source>
        <dbReference type="Pfam" id="PF02463"/>
    </source>
</evidence>
<dbReference type="InterPro" id="IPR011890">
    <property type="entry name" value="SMC_prok"/>
</dbReference>
<evidence type="ECO:0000256" key="6">
    <source>
        <dbReference type="HAMAP-Rule" id="MF_01894"/>
    </source>
</evidence>
<reference evidence="10" key="1">
    <citation type="journal article" date="2018" name="Front. Microbiol.">
        <title>Genome-Based Analysis Reveals the Taxonomy and Diversity of the Family Idiomarinaceae.</title>
        <authorList>
            <person name="Liu Y."/>
            <person name="Lai Q."/>
            <person name="Shao Z."/>
        </authorList>
    </citation>
    <scope>NUCLEOTIDE SEQUENCE [LARGE SCALE GENOMIC DNA]</scope>
    <source>
        <strain evidence="10">F23</strain>
    </source>
</reference>
<dbReference type="InterPro" id="IPR003395">
    <property type="entry name" value="RecF/RecN/SMC_N"/>
</dbReference>
<feature type="region of interest" description="Disordered" evidence="7">
    <location>
        <begin position="381"/>
        <end position="413"/>
    </location>
</feature>
<comment type="subunit">
    <text evidence="6">Homodimer.</text>
</comment>
<dbReference type="EMBL" id="PIPV01000010">
    <property type="protein sequence ID" value="RUO51413.1"/>
    <property type="molecule type" value="Genomic_DNA"/>
</dbReference>
<feature type="binding site" evidence="6">
    <location>
        <begin position="32"/>
        <end position="39"/>
    </location>
    <ligand>
        <name>ATP</name>
        <dbReference type="ChEBI" id="CHEBI:30616"/>
    </ligand>
</feature>
<comment type="caution">
    <text evidence="9">The sequence shown here is derived from an EMBL/GenBank/DDBJ whole genome shotgun (WGS) entry which is preliminary data.</text>
</comment>
<dbReference type="GO" id="GO:0005737">
    <property type="term" value="C:cytoplasm"/>
    <property type="evidence" value="ECO:0007669"/>
    <property type="project" value="UniProtKB-SubCell"/>
</dbReference>
<evidence type="ECO:0000313" key="9">
    <source>
        <dbReference type="EMBL" id="RUO51413.1"/>
    </source>
</evidence>
<evidence type="ECO:0000256" key="5">
    <source>
        <dbReference type="ARBA" id="ARBA00023125"/>
    </source>
</evidence>
<evidence type="ECO:0000256" key="1">
    <source>
        <dbReference type="ARBA" id="ARBA00022490"/>
    </source>
</evidence>
<keyword evidence="5 6" id="KW-0238">DNA-binding</keyword>
<comment type="similarity">
    <text evidence="6">Belongs to the SMC family.</text>
</comment>